<sequence length="86" mass="10702">MIFIYYTKRNLKVFFYKNRIYQTEIFKPIPSKTSSEEAIYSLWVKYFQRLAIMERQNLKLQKQKVPLKYRSSILEFNYRKMIENNT</sequence>
<dbReference type="InterPro" id="IPR025404">
    <property type="entry name" value="DUF4130"/>
</dbReference>
<proteinExistence type="predicted"/>
<dbReference type="AlphaFoldDB" id="A0A7V5XFR6"/>
<name>A0A7V5XFR6_9BACT</name>
<organism evidence="2">
    <name type="scientific">Thermodesulfobacterium geofontis</name>
    <dbReference type="NCBI Taxonomy" id="1295609"/>
    <lineage>
        <taxon>Bacteria</taxon>
        <taxon>Pseudomonadati</taxon>
        <taxon>Thermodesulfobacteriota</taxon>
        <taxon>Thermodesulfobacteria</taxon>
        <taxon>Thermodesulfobacteriales</taxon>
        <taxon>Thermodesulfobacteriaceae</taxon>
        <taxon>Thermodesulfobacterium</taxon>
    </lineage>
</organism>
<dbReference type="Pfam" id="PF13566">
    <property type="entry name" value="DUF4130"/>
    <property type="match status" value="1"/>
</dbReference>
<feature type="domain" description="DUF4130" evidence="1">
    <location>
        <begin position="3"/>
        <end position="75"/>
    </location>
</feature>
<gene>
    <name evidence="2" type="ORF">ENM15_02375</name>
</gene>
<dbReference type="EMBL" id="DRWR01000042">
    <property type="protein sequence ID" value="HHQ15649.1"/>
    <property type="molecule type" value="Genomic_DNA"/>
</dbReference>
<accession>A0A7V5XFR6</accession>
<evidence type="ECO:0000259" key="1">
    <source>
        <dbReference type="Pfam" id="PF13566"/>
    </source>
</evidence>
<protein>
    <submittedName>
        <fullName evidence="2">DUF4130 domain-containing protein</fullName>
    </submittedName>
</protein>
<comment type="caution">
    <text evidence="2">The sequence shown here is derived from an EMBL/GenBank/DDBJ whole genome shotgun (WGS) entry which is preliminary data.</text>
</comment>
<reference evidence="2" key="1">
    <citation type="journal article" date="2020" name="mSystems">
        <title>Genome- and Community-Level Interaction Insights into Carbon Utilization and Element Cycling Functions of Hydrothermarchaeota in Hydrothermal Sediment.</title>
        <authorList>
            <person name="Zhou Z."/>
            <person name="Liu Y."/>
            <person name="Xu W."/>
            <person name="Pan J."/>
            <person name="Luo Z.H."/>
            <person name="Li M."/>
        </authorList>
    </citation>
    <scope>NUCLEOTIDE SEQUENCE [LARGE SCALE GENOMIC DNA]</scope>
    <source>
        <strain evidence="2">SpSt-106</strain>
    </source>
</reference>
<evidence type="ECO:0000313" key="2">
    <source>
        <dbReference type="EMBL" id="HHQ15649.1"/>
    </source>
</evidence>